<dbReference type="AlphaFoldDB" id="A0AA96RFC2"/>
<feature type="coiled-coil region" evidence="4">
    <location>
        <begin position="429"/>
        <end position="463"/>
    </location>
</feature>
<dbReference type="KEGG" id="paun:MJA45_10655"/>
<dbReference type="PANTHER" id="PTHR32114:SF2">
    <property type="entry name" value="ABC TRANSPORTER ABCH.3"/>
    <property type="match status" value="1"/>
</dbReference>
<comment type="similarity">
    <text evidence="1">Belongs to the SMC family. SbcC subfamily.</text>
</comment>
<proteinExistence type="inferred from homology"/>
<feature type="coiled-coil region" evidence="4">
    <location>
        <begin position="637"/>
        <end position="724"/>
    </location>
</feature>
<dbReference type="InterPro" id="IPR038729">
    <property type="entry name" value="Rad50/SbcC_AAA"/>
</dbReference>
<dbReference type="Gene3D" id="3.40.50.300">
    <property type="entry name" value="P-loop containing nucleotide triphosphate hydrolases"/>
    <property type="match status" value="2"/>
</dbReference>
<evidence type="ECO:0000256" key="5">
    <source>
        <dbReference type="SAM" id="MobiDB-lite"/>
    </source>
</evidence>
<keyword evidence="8" id="KW-1185">Reference proteome</keyword>
<feature type="coiled-coil region" evidence="4">
    <location>
        <begin position="807"/>
        <end position="838"/>
    </location>
</feature>
<evidence type="ECO:0000313" key="7">
    <source>
        <dbReference type="EMBL" id="WNQ13450.1"/>
    </source>
</evidence>
<dbReference type="InterPro" id="IPR027417">
    <property type="entry name" value="P-loop_NTPase"/>
</dbReference>
<dbReference type="GO" id="GO:0006302">
    <property type="term" value="P:double-strand break repair"/>
    <property type="evidence" value="ECO:0007669"/>
    <property type="project" value="InterPro"/>
</dbReference>
<organism evidence="7 8">
    <name type="scientific">Paenibacillus aurantius</name>
    <dbReference type="NCBI Taxonomy" id="2918900"/>
    <lineage>
        <taxon>Bacteria</taxon>
        <taxon>Bacillati</taxon>
        <taxon>Bacillota</taxon>
        <taxon>Bacilli</taxon>
        <taxon>Bacillales</taxon>
        <taxon>Paenibacillaceae</taxon>
        <taxon>Paenibacillus</taxon>
    </lineage>
</organism>
<dbReference type="GO" id="GO:0016887">
    <property type="term" value="F:ATP hydrolysis activity"/>
    <property type="evidence" value="ECO:0007669"/>
    <property type="project" value="InterPro"/>
</dbReference>
<keyword evidence="4" id="KW-0175">Coiled coil</keyword>
<dbReference type="Pfam" id="PF13558">
    <property type="entry name" value="SbcC_Walker_B"/>
    <property type="match status" value="1"/>
</dbReference>
<feature type="coiled-coil region" evidence="4">
    <location>
        <begin position="492"/>
        <end position="519"/>
    </location>
</feature>
<dbReference type="EMBL" id="CP130318">
    <property type="protein sequence ID" value="WNQ13450.1"/>
    <property type="molecule type" value="Genomic_DNA"/>
</dbReference>
<evidence type="ECO:0000256" key="4">
    <source>
        <dbReference type="SAM" id="Coils"/>
    </source>
</evidence>
<feature type="coiled-coil region" evidence="4">
    <location>
        <begin position="754"/>
        <end position="781"/>
    </location>
</feature>
<dbReference type="SUPFAM" id="SSF52540">
    <property type="entry name" value="P-loop containing nucleoside triphosphate hydrolases"/>
    <property type="match status" value="1"/>
</dbReference>
<evidence type="ECO:0000313" key="8">
    <source>
        <dbReference type="Proteomes" id="UP001305702"/>
    </source>
</evidence>
<evidence type="ECO:0000256" key="1">
    <source>
        <dbReference type="ARBA" id="ARBA00006930"/>
    </source>
</evidence>
<gene>
    <name evidence="7" type="ORF">MJA45_10655</name>
</gene>
<protein>
    <recommendedName>
        <fullName evidence="3">Nuclease SbcCD subunit C</fullName>
    </recommendedName>
</protein>
<evidence type="ECO:0000256" key="3">
    <source>
        <dbReference type="ARBA" id="ARBA00013368"/>
    </source>
</evidence>
<name>A0AA96RFC2_9BACL</name>
<dbReference type="Pfam" id="PF13476">
    <property type="entry name" value="AAA_23"/>
    <property type="match status" value="1"/>
</dbReference>
<feature type="region of interest" description="Disordered" evidence="5">
    <location>
        <begin position="532"/>
        <end position="557"/>
    </location>
</feature>
<sequence length="1150" mass="127682">MKPISLTLSGLQSYREKQEIDFTALCGSGVFGIFGPTGSGKSSILDAMTLALYGKVERASGGTQGIMNHAENTLSVAFVFELSHAGGPLRFKVERQFKRGGEVSVNNTVSRFIRYEGEEPVVMADKVAEVNQKVQQVLGLSMTDFTRAVVLPQGKFAEFLALGGKERRQMLQRLFHLEPYGDLLNARVSTRFKETDLAVKQLAAEQQGLGDASEAALETAKARLEEAAASAKDARERRLETERGWEERRQLRAWLQEEQALAARLREHAEREPHVRQRESELRQAEQAERVRPVLEAREAAEQHYASCREQSEGLEQRLAELRVRQEAARAAHAAAKEQLAAQDAPLQVRLEQLAQAQELESELARLTARVRSLEAERAGRALQLQAAGEKLLKEQELHRKATSKQAEIKESLRLVEVKASDRERIHKLSRLGQELDSLEKGFRDVKAETEAADRQLKAYQEEETGKGASLDEASRATGPILLSASEAAAGVQEAESRIHLLQRQAAAGKEKLAKLSLEQERNALALSLSSGLTEGEPCPVCGSSHHPSPAGRETSAASVSVQDEIGRLDKLTASFQQSLFSLSRHKFSLEQLVERAGEAFGAGEAGREAASAAVLEKGTGPDGASSPGVGASDVPVDRIEADFRECQELLERTEAKLPALDKELRQRMEERSRLVKELDALSARNQAAETVLHSLEVKRNAAEQAVKEALSRWQREADGLSREDAAQEAARLMERDKQADELKQKLEVSVPFIEGKVESIQRLQQETAVLEKEQVQLETEGKGLQNLAAEKKAQLTARTGGGTQPLDRQIAETKEKLEQLRSAEHNSREELEKSEALLLEWSHRCTAAKQACESAAAARETAEVRWKEAAFRSGFADADAVRRAWLTEETVQRWKEELVKYRELEAQLKGKREELTGLLAGRTLGEDEWKEWEQALQTVRREDEEALAAKARTERDWDDLQVKHAQWKKLEDQKKERQKRLEQLTRLQGVLRGNAFVEFIAEEQLMQVSRAASERLSQLTRQRYALEVDSSGGFIIRDDANGGIKRPVSTLSGGETFLTSLALALALSTQIQLSGQYPLEFFFLDEGFGTLDPELLETVVGALEKLHMDKLTVGVISHVPELKARLHRRLVVTAAEPSGAGSTIRLESL</sequence>
<comment type="subunit">
    <text evidence="2">Heterodimer of SbcC and SbcD.</text>
</comment>
<dbReference type="Proteomes" id="UP001305702">
    <property type="component" value="Chromosome"/>
</dbReference>
<feature type="region of interest" description="Disordered" evidence="5">
    <location>
        <begin position="267"/>
        <end position="289"/>
    </location>
</feature>
<reference evidence="7 8" key="1">
    <citation type="submission" date="2022-02" db="EMBL/GenBank/DDBJ databases">
        <title>Paenibacillus sp. MBLB1776 Whole Genome Shotgun Sequencing.</title>
        <authorList>
            <person name="Hwang C.Y."/>
            <person name="Cho E.-S."/>
            <person name="Seo M.-J."/>
        </authorList>
    </citation>
    <scope>NUCLEOTIDE SEQUENCE [LARGE SCALE GENOMIC DNA]</scope>
    <source>
        <strain evidence="7 8">MBLB1776</strain>
    </source>
</reference>
<dbReference type="RefSeq" id="WP_315607231.1">
    <property type="nucleotide sequence ID" value="NZ_CP130318.1"/>
</dbReference>
<feature type="coiled-coil region" evidence="4">
    <location>
        <begin position="298"/>
        <end position="377"/>
    </location>
</feature>
<evidence type="ECO:0000259" key="6">
    <source>
        <dbReference type="Pfam" id="PF13476"/>
    </source>
</evidence>
<feature type="domain" description="Rad50/SbcC-type AAA" evidence="6">
    <location>
        <begin position="5"/>
        <end position="223"/>
    </location>
</feature>
<evidence type="ECO:0000256" key="2">
    <source>
        <dbReference type="ARBA" id="ARBA00011322"/>
    </source>
</evidence>
<accession>A0AA96RFC2</accession>
<dbReference type="PANTHER" id="PTHR32114">
    <property type="entry name" value="ABC TRANSPORTER ABCH.3"/>
    <property type="match status" value="1"/>
</dbReference>